<gene>
    <name evidence="5" type="ORF">COCNU_06G015990</name>
</gene>
<evidence type="ECO:0000256" key="1">
    <source>
        <dbReference type="ARBA" id="ARBA00009178"/>
    </source>
</evidence>
<name>A0A8K0N3N5_COCNU</name>
<dbReference type="Pfam" id="PF05498">
    <property type="entry name" value="RALF"/>
    <property type="match status" value="1"/>
</dbReference>
<reference evidence="5" key="2">
    <citation type="submission" date="2019-07" db="EMBL/GenBank/DDBJ databases">
        <authorList>
            <person name="Yang Y."/>
            <person name="Bocs S."/>
            <person name="Baudouin L."/>
        </authorList>
    </citation>
    <scope>NUCLEOTIDE SEQUENCE</scope>
    <source>
        <tissue evidence="5">Spear leaf of Hainan Tall coconut</tissue>
    </source>
</reference>
<dbReference type="InterPro" id="IPR008801">
    <property type="entry name" value="RALF"/>
</dbReference>
<evidence type="ECO:0008006" key="7">
    <source>
        <dbReference type="Google" id="ProtNLM"/>
    </source>
</evidence>
<dbReference type="EMBL" id="CM017877">
    <property type="protein sequence ID" value="KAG1347770.1"/>
    <property type="molecule type" value="Genomic_DNA"/>
</dbReference>
<organism evidence="5 6">
    <name type="scientific">Cocos nucifera</name>
    <name type="common">Coconut palm</name>
    <dbReference type="NCBI Taxonomy" id="13894"/>
    <lineage>
        <taxon>Eukaryota</taxon>
        <taxon>Viridiplantae</taxon>
        <taxon>Streptophyta</taxon>
        <taxon>Embryophyta</taxon>
        <taxon>Tracheophyta</taxon>
        <taxon>Spermatophyta</taxon>
        <taxon>Magnoliopsida</taxon>
        <taxon>Liliopsida</taxon>
        <taxon>Arecaceae</taxon>
        <taxon>Arecoideae</taxon>
        <taxon>Cocoseae</taxon>
        <taxon>Attaleinae</taxon>
        <taxon>Cocos</taxon>
    </lineage>
</organism>
<dbReference type="AlphaFoldDB" id="A0A8K0N3N5"/>
<protein>
    <recommendedName>
        <fullName evidence="7">Rapid ALkalinization Factor</fullName>
    </recommendedName>
</protein>
<evidence type="ECO:0000256" key="2">
    <source>
        <dbReference type="ARBA" id="ARBA00022702"/>
    </source>
</evidence>
<comment type="caution">
    <text evidence="5">The sequence shown here is derived from an EMBL/GenBank/DDBJ whole genome shotgun (WGS) entry which is preliminary data.</text>
</comment>
<evidence type="ECO:0000313" key="6">
    <source>
        <dbReference type="Proteomes" id="UP000797356"/>
    </source>
</evidence>
<keyword evidence="6" id="KW-1185">Reference proteome</keyword>
<keyword evidence="2" id="KW-0372">Hormone</keyword>
<evidence type="ECO:0000313" key="5">
    <source>
        <dbReference type="EMBL" id="KAG1347770.1"/>
    </source>
</evidence>
<sequence>MREKQTNGPKQRSTALRFIMRLVSFLYMFHPCHRRKRSAGGMEEGSKQMGFVLRNSFLVVALVLFLAVAVAAVPTGAVMAAANAYNGSFSMQGHPVEEEWALDSETSRRILQSNKQYISYRGLKQGMPAATPAASGLSYVPGCKKIYGCRGGY</sequence>
<dbReference type="Proteomes" id="UP000797356">
    <property type="component" value="Chromosome 6"/>
</dbReference>
<accession>A0A8K0N3N5</accession>
<evidence type="ECO:0000256" key="4">
    <source>
        <dbReference type="ARBA" id="ARBA00023157"/>
    </source>
</evidence>
<keyword evidence="4" id="KW-1015">Disulfide bond</keyword>
<proteinExistence type="inferred from homology"/>
<keyword evidence="3" id="KW-0732">Signal</keyword>
<dbReference type="GO" id="GO:0005179">
    <property type="term" value="F:hormone activity"/>
    <property type="evidence" value="ECO:0007669"/>
    <property type="project" value="UniProtKB-KW"/>
</dbReference>
<evidence type="ECO:0000256" key="3">
    <source>
        <dbReference type="ARBA" id="ARBA00022729"/>
    </source>
</evidence>
<reference evidence="5" key="1">
    <citation type="journal article" date="2017" name="Gigascience">
        <title>The genome draft of coconut (Cocos nucifera).</title>
        <authorList>
            <person name="Xiao Y."/>
            <person name="Xu P."/>
            <person name="Fan H."/>
            <person name="Baudouin L."/>
            <person name="Xia W."/>
            <person name="Bocs S."/>
            <person name="Xu J."/>
            <person name="Li Q."/>
            <person name="Guo A."/>
            <person name="Zhou L."/>
            <person name="Li J."/>
            <person name="Wu Y."/>
            <person name="Ma Z."/>
            <person name="Armero A."/>
            <person name="Issali A.E."/>
            <person name="Liu N."/>
            <person name="Peng M."/>
            <person name="Yang Y."/>
        </authorList>
    </citation>
    <scope>NUCLEOTIDE SEQUENCE</scope>
    <source>
        <tissue evidence="5">Spear leaf of Hainan Tall coconut</tissue>
    </source>
</reference>
<comment type="similarity">
    <text evidence="1">Belongs to the plant rapid alkalinization factor (RALF) family.</text>
</comment>